<protein>
    <submittedName>
        <fullName evidence="2">N-acetyltransferase</fullName>
    </submittedName>
</protein>
<feature type="domain" description="N-acetyltransferase" evidence="1">
    <location>
        <begin position="7"/>
        <end position="94"/>
    </location>
</feature>
<dbReference type="PROSITE" id="PS51729">
    <property type="entry name" value="GNAT_YJDJ"/>
    <property type="match status" value="1"/>
</dbReference>
<keyword evidence="3" id="KW-1185">Reference proteome</keyword>
<reference evidence="2 3" key="1">
    <citation type="submission" date="2023-08" db="EMBL/GenBank/DDBJ databases">
        <title>Mesonia sp. MT50, isolated from deep-sea sediment of the Mariana Trench.</title>
        <authorList>
            <person name="Fu H."/>
        </authorList>
    </citation>
    <scope>NUCLEOTIDE SEQUENCE [LARGE SCALE GENOMIC DNA]</scope>
    <source>
        <strain evidence="2 3">MT50</strain>
    </source>
</reference>
<gene>
    <name evidence="2" type="ORF">RBU60_07945</name>
</gene>
<dbReference type="InterPro" id="IPR031165">
    <property type="entry name" value="GNAT_YJDJ"/>
</dbReference>
<dbReference type="InterPro" id="IPR016181">
    <property type="entry name" value="Acyl_CoA_acyltransferase"/>
</dbReference>
<dbReference type="Gene3D" id="3.40.630.30">
    <property type="match status" value="1"/>
</dbReference>
<dbReference type="SUPFAM" id="SSF55729">
    <property type="entry name" value="Acyl-CoA N-acyltransferases (Nat)"/>
    <property type="match status" value="1"/>
</dbReference>
<dbReference type="RefSeq" id="WP_308864259.1">
    <property type="nucleotide sequence ID" value="NZ_JAVHUL010000017.1"/>
</dbReference>
<evidence type="ECO:0000313" key="3">
    <source>
        <dbReference type="Proteomes" id="UP001230915"/>
    </source>
</evidence>
<comment type="caution">
    <text evidence="2">The sequence shown here is derived from an EMBL/GenBank/DDBJ whole genome shotgun (WGS) entry which is preliminary data.</text>
</comment>
<proteinExistence type="predicted"/>
<organism evidence="2 3">
    <name type="scientific">Mesonia profundi</name>
    <dbReference type="NCBI Taxonomy" id="3070998"/>
    <lineage>
        <taxon>Bacteria</taxon>
        <taxon>Pseudomonadati</taxon>
        <taxon>Bacteroidota</taxon>
        <taxon>Flavobacteriia</taxon>
        <taxon>Flavobacteriales</taxon>
        <taxon>Flavobacteriaceae</taxon>
        <taxon>Mesonia</taxon>
    </lineage>
</organism>
<sequence length="99" mass="11667">METIEVKDNEFLRQFETLVNEELITLEYSKQERKIFLSKILISDEKRADGTLEKFLTGIFDHIEERGRIRVVPTSKEVVNFFRANKSKYTDLLPIGMNI</sequence>
<accession>A0ABU1A1E8</accession>
<dbReference type="EMBL" id="JAVHUL010000017">
    <property type="protein sequence ID" value="MDQ7917502.1"/>
    <property type="molecule type" value="Genomic_DNA"/>
</dbReference>
<dbReference type="Proteomes" id="UP001230915">
    <property type="component" value="Unassembled WGS sequence"/>
</dbReference>
<name>A0ABU1A1E8_9FLAO</name>
<evidence type="ECO:0000313" key="2">
    <source>
        <dbReference type="EMBL" id="MDQ7917502.1"/>
    </source>
</evidence>
<evidence type="ECO:0000259" key="1">
    <source>
        <dbReference type="PROSITE" id="PS51729"/>
    </source>
</evidence>